<sequence length="560" mass="65979">MAFMLMEPTNQTFQELISNGVKYQVPRFQRDYAWDKEQWEDLWSDIETINDEQYHYMGYIVLQRKSQHDFEVIDGQQRLITLSLVVLAAMKNIQLLINKSEEAEENKERLRVLTERYIGSKNPISLRVDSKLSLNRNNSSNFKAICSVLESPNRKGQTHTNKLLNKCFKFYEAKKTGNTGQEIAEFIERVASGMIFTKIVVQDDLNAYKVFETLNARGVQLSTPDLLKNYIFSIVTKDNHITDEDLNDLDESWSEIVSQLGESNFTDFIRYHHNFQATLVTKKDLFSSVRKLADTPEKAYAYLRSLSEYAPVYASLLNPHDEWWAHQDVVYRNVRKYLEGFELFNIKQPFTILMAAFYQFSADEFVRLAKYLYILAIRYNVICHHSPNEQESTYNQLAIKIHTKEMTRASHVKNSEIFRKLYPNDEEFFNAFEFHKMPSRQSTKKIRFLLAEIETYLGHKTDPNKTTLEHVCPYNPTEDWDNYFGEGVNDIQDRLGNVVLLEKDELKRASFEHKKRAYLDTHYPLARQVASYDHWNLQNLNDYQEWLSKQAVETWKVAYD</sequence>
<dbReference type="InterPro" id="IPR011089">
    <property type="entry name" value="GmrSD_C"/>
</dbReference>
<dbReference type="Pfam" id="PF07510">
    <property type="entry name" value="GmrSD_C"/>
    <property type="match status" value="1"/>
</dbReference>
<dbReference type="PANTHER" id="PTHR35149">
    <property type="entry name" value="SLL5132 PROTEIN"/>
    <property type="match status" value="1"/>
</dbReference>
<feature type="domain" description="GmrSD restriction endonucleases N-terminal" evidence="2">
    <location>
        <begin position="14"/>
        <end position="232"/>
    </location>
</feature>
<evidence type="ECO:0000256" key="1">
    <source>
        <dbReference type="SAM" id="Coils"/>
    </source>
</evidence>
<dbReference type="OrthoDB" id="9798761at2"/>
<dbReference type="PANTHER" id="PTHR35149:SF2">
    <property type="entry name" value="DUF262 DOMAIN-CONTAINING PROTEIN"/>
    <property type="match status" value="1"/>
</dbReference>
<keyword evidence="5" id="KW-1185">Reference proteome</keyword>
<evidence type="ECO:0008006" key="6">
    <source>
        <dbReference type="Google" id="ProtNLM"/>
    </source>
</evidence>
<reference evidence="5" key="1">
    <citation type="submission" date="2017-02" db="EMBL/GenBank/DDBJ databases">
        <authorList>
            <person name="Daims H."/>
        </authorList>
    </citation>
    <scope>NUCLEOTIDE SEQUENCE [LARGE SCALE GENOMIC DNA]</scope>
</reference>
<dbReference type="RefSeq" id="WP_087148262.1">
    <property type="nucleotide sequence ID" value="NZ_FUKJ01000426.1"/>
</dbReference>
<name>A0A1R4HH49_9GAMM</name>
<evidence type="ECO:0000259" key="2">
    <source>
        <dbReference type="Pfam" id="PF03235"/>
    </source>
</evidence>
<keyword evidence="1" id="KW-0175">Coiled coil</keyword>
<evidence type="ECO:0000313" key="5">
    <source>
        <dbReference type="Proteomes" id="UP000195442"/>
    </source>
</evidence>
<protein>
    <recommendedName>
        <fullName evidence="6">RloF</fullName>
    </recommendedName>
</protein>
<evidence type="ECO:0000313" key="4">
    <source>
        <dbReference type="EMBL" id="SJM95545.1"/>
    </source>
</evidence>
<dbReference type="Pfam" id="PF03235">
    <property type="entry name" value="GmrSD_N"/>
    <property type="match status" value="1"/>
</dbReference>
<feature type="domain" description="GmrSD restriction endonucleases C-terminal" evidence="3">
    <location>
        <begin position="422"/>
        <end position="549"/>
    </location>
</feature>
<feature type="coiled-coil region" evidence="1">
    <location>
        <begin position="86"/>
        <end position="116"/>
    </location>
</feature>
<dbReference type="InterPro" id="IPR004919">
    <property type="entry name" value="GmrSD_N"/>
</dbReference>
<accession>A0A1R4HH49</accession>
<dbReference type="Proteomes" id="UP000195442">
    <property type="component" value="Unassembled WGS sequence"/>
</dbReference>
<evidence type="ECO:0000259" key="3">
    <source>
        <dbReference type="Pfam" id="PF07510"/>
    </source>
</evidence>
<dbReference type="EMBL" id="FUKJ01000426">
    <property type="protein sequence ID" value="SJM95545.1"/>
    <property type="molecule type" value="Genomic_DNA"/>
</dbReference>
<organism evidence="4 5">
    <name type="scientific">Crenothrix polyspora</name>
    <dbReference type="NCBI Taxonomy" id="360316"/>
    <lineage>
        <taxon>Bacteria</taxon>
        <taxon>Pseudomonadati</taxon>
        <taxon>Pseudomonadota</taxon>
        <taxon>Gammaproteobacteria</taxon>
        <taxon>Methylococcales</taxon>
        <taxon>Crenotrichaceae</taxon>
        <taxon>Crenothrix</taxon>
    </lineage>
</organism>
<gene>
    <name evidence="4" type="ORF">CRENPOLYSF2_610007</name>
</gene>
<proteinExistence type="predicted"/>
<dbReference type="AlphaFoldDB" id="A0A1R4HH49"/>